<evidence type="ECO:0000313" key="2">
    <source>
        <dbReference type="Proteomes" id="UP000091857"/>
    </source>
</evidence>
<organism evidence="1 2">
    <name type="scientific">Manihot esculenta</name>
    <name type="common">Cassava</name>
    <name type="synonym">Jatropha manihot</name>
    <dbReference type="NCBI Taxonomy" id="3983"/>
    <lineage>
        <taxon>Eukaryota</taxon>
        <taxon>Viridiplantae</taxon>
        <taxon>Streptophyta</taxon>
        <taxon>Embryophyta</taxon>
        <taxon>Tracheophyta</taxon>
        <taxon>Spermatophyta</taxon>
        <taxon>Magnoliopsida</taxon>
        <taxon>eudicotyledons</taxon>
        <taxon>Gunneridae</taxon>
        <taxon>Pentapetalae</taxon>
        <taxon>rosids</taxon>
        <taxon>fabids</taxon>
        <taxon>Malpighiales</taxon>
        <taxon>Euphorbiaceae</taxon>
        <taxon>Crotonoideae</taxon>
        <taxon>Manihoteae</taxon>
        <taxon>Manihot</taxon>
    </lineage>
</organism>
<gene>
    <name evidence="1" type="ORF">MANES_10G086000v8</name>
</gene>
<dbReference type="Proteomes" id="UP000091857">
    <property type="component" value="Chromosome 10"/>
</dbReference>
<name>A0ACB7H0G1_MANES</name>
<proteinExistence type="predicted"/>
<dbReference type="EMBL" id="CM004396">
    <property type="protein sequence ID" value="KAG8645711.1"/>
    <property type="molecule type" value="Genomic_DNA"/>
</dbReference>
<comment type="caution">
    <text evidence="1">The sequence shown here is derived from an EMBL/GenBank/DDBJ whole genome shotgun (WGS) entry which is preliminary data.</text>
</comment>
<evidence type="ECO:0000313" key="1">
    <source>
        <dbReference type="EMBL" id="KAG8645711.1"/>
    </source>
</evidence>
<protein>
    <submittedName>
        <fullName evidence="1">Uncharacterized protein</fullName>
    </submittedName>
</protein>
<reference evidence="2" key="1">
    <citation type="journal article" date="2016" name="Nat. Biotechnol.">
        <title>Sequencing wild and cultivated cassava and related species reveals extensive interspecific hybridization and genetic diversity.</title>
        <authorList>
            <person name="Bredeson J.V."/>
            <person name="Lyons J.B."/>
            <person name="Prochnik S.E."/>
            <person name="Wu G.A."/>
            <person name="Ha C.M."/>
            <person name="Edsinger-Gonzales E."/>
            <person name="Grimwood J."/>
            <person name="Schmutz J."/>
            <person name="Rabbi I.Y."/>
            <person name="Egesi C."/>
            <person name="Nauluvula P."/>
            <person name="Lebot V."/>
            <person name="Ndunguru J."/>
            <person name="Mkamilo G."/>
            <person name="Bart R.S."/>
            <person name="Setter T.L."/>
            <person name="Gleadow R.M."/>
            <person name="Kulakow P."/>
            <person name="Ferguson M.E."/>
            <person name="Rounsley S."/>
            <person name="Rokhsar D.S."/>
        </authorList>
    </citation>
    <scope>NUCLEOTIDE SEQUENCE [LARGE SCALE GENOMIC DNA]</scope>
    <source>
        <strain evidence="2">cv. AM560-2</strain>
    </source>
</reference>
<keyword evidence="2" id="KW-1185">Reference proteome</keyword>
<sequence length="152" mass="17246">MMRSKANKLVQISRVPIRVLCKARDYYVKRMLNFAGSGRVGYGSIGGATAQLPRSFSVNSSRAVDDEEFKELLRLLSAKGIRDVETFLRCRGNDRRSYSKGCSGMRRSYSVGVGKMGRIDEDKACSFREDDEEDVEAHLILRSRSHAVRRKF</sequence>
<accession>A0ACB7H0G1</accession>